<gene>
    <name evidence="1" type="ORF">OWV82_016540</name>
</gene>
<name>A0ACC1XGG3_MELAZ</name>
<organism evidence="1 2">
    <name type="scientific">Melia azedarach</name>
    <name type="common">Chinaberry tree</name>
    <dbReference type="NCBI Taxonomy" id="155640"/>
    <lineage>
        <taxon>Eukaryota</taxon>
        <taxon>Viridiplantae</taxon>
        <taxon>Streptophyta</taxon>
        <taxon>Embryophyta</taxon>
        <taxon>Tracheophyta</taxon>
        <taxon>Spermatophyta</taxon>
        <taxon>Magnoliopsida</taxon>
        <taxon>eudicotyledons</taxon>
        <taxon>Gunneridae</taxon>
        <taxon>Pentapetalae</taxon>
        <taxon>rosids</taxon>
        <taxon>malvids</taxon>
        <taxon>Sapindales</taxon>
        <taxon>Meliaceae</taxon>
        <taxon>Melia</taxon>
    </lineage>
</organism>
<reference evidence="1 2" key="1">
    <citation type="journal article" date="2023" name="Science">
        <title>Complex scaffold remodeling in plant triterpene biosynthesis.</title>
        <authorList>
            <person name="De La Pena R."/>
            <person name="Hodgson H."/>
            <person name="Liu J.C."/>
            <person name="Stephenson M.J."/>
            <person name="Martin A.C."/>
            <person name="Owen C."/>
            <person name="Harkess A."/>
            <person name="Leebens-Mack J."/>
            <person name="Jimenez L.E."/>
            <person name="Osbourn A."/>
            <person name="Sattely E.S."/>
        </authorList>
    </citation>
    <scope>NUCLEOTIDE SEQUENCE [LARGE SCALE GENOMIC DNA]</scope>
    <source>
        <strain evidence="2">cv. JPN11</strain>
        <tissue evidence="1">Leaf</tissue>
    </source>
</reference>
<evidence type="ECO:0000313" key="1">
    <source>
        <dbReference type="EMBL" id="KAJ4710338.1"/>
    </source>
</evidence>
<comment type="caution">
    <text evidence="1">The sequence shown here is derived from an EMBL/GenBank/DDBJ whole genome shotgun (WGS) entry which is preliminary data.</text>
</comment>
<accession>A0ACC1XGG3</accession>
<sequence>MLKMDISCQRNRNSIQLNAANIVSYGYDQSYEDFLLLLVILLLPTSALLLFCFNLLPLPAAVIGRC</sequence>
<dbReference type="EMBL" id="CM051402">
    <property type="protein sequence ID" value="KAJ4710338.1"/>
    <property type="molecule type" value="Genomic_DNA"/>
</dbReference>
<dbReference type="Proteomes" id="UP001164539">
    <property type="component" value="Chromosome 9"/>
</dbReference>
<proteinExistence type="predicted"/>
<keyword evidence="2" id="KW-1185">Reference proteome</keyword>
<evidence type="ECO:0000313" key="2">
    <source>
        <dbReference type="Proteomes" id="UP001164539"/>
    </source>
</evidence>
<protein>
    <submittedName>
        <fullName evidence="1">Uncharacterized protein</fullName>
    </submittedName>
</protein>